<name>A0A1G8B283_9MICO</name>
<evidence type="ECO:0000256" key="1">
    <source>
        <dbReference type="ARBA" id="ARBA00022801"/>
    </source>
</evidence>
<dbReference type="GO" id="GO:0016020">
    <property type="term" value="C:membrane"/>
    <property type="evidence" value="ECO:0007669"/>
    <property type="project" value="TreeGrafter"/>
</dbReference>
<evidence type="ECO:0000313" key="4">
    <source>
        <dbReference type="Proteomes" id="UP000198822"/>
    </source>
</evidence>
<dbReference type="Pfam" id="PF00561">
    <property type="entry name" value="Abhydrolase_1"/>
    <property type="match status" value="1"/>
</dbReference>
<gene>
    <name evidence="3" type="ORF">SAMN04489720_0631</name>
</gene>
<evidence type="ECO:0000259" key="2">
    <source>
        <dbReference type="Pfam" id="PF00561"/>
    </source>
</evidence>
<keyword evidence="1" id="KW-0378">Hydrolase</keyword>
<dbReference type="Proteomes" id="UP000198822">
    <property type="component" value="Chromosome I"/>
</dbReference>
<proteinExistence type="predicted"/>
<dbReference type="PANTHER" id="PTHR43798:SF31">
    <property type="entry name" value="AB HYDROLASE SUPERFAMILY PROTEIN YCLE"/>
    <property type="match status" value="1"/>
</dbReference>
<dbReference type="InterPro" id="IPR050266">
    <property type="entry name" value="AB_hydrolase_sf"/>
</dbReference>
<evidence type="ECO:0000313" key="3">
    <source>
        <dbReference type="EMBL" id="SDH27369.1"/>
    </source>
</evidence>
<organism evidence="3 4">
    <name type="scientific">Agrococcus jejuensis</name>
    <dbReference type="NCBI Taxonomy" id="399736"/>
    <lineage>
        <taxon>Bacteria</taxon>
        <taxon>Bacillati</taxon>
        <taxon>Actinomycetota</taxon>
        <taxon>Actinomycetes</taxon>
        <taxon>Micrococcales</taxon>
        <taxon>Microbacteriaceae</taxon>
        <taxon>Agrococcus</taxon>
    </lineage>
</organism>
<dbReference type="STRING" id="399736.SAMN04489720_0631"/>
<protein>
    <submittedName>
        <fullName evidence="3">Pimeloyl-ACP methyl ester carboxylesterase</fullName>
    </submittedName>
</protein>
<dbReference type="SUPFAM" id="SSF53474">
    <property type="entry name" value="alpha/beta-Hydrolases"/>
    <property type="match status" value="1"/>
</dbReference>
<dbReference type="EMBL" id="LT629695">
    <property type="protein sequence ID" value="SDH27369.1"/>
    <property type="molecule type" value="Genomic_DNA"/>
</dbReference>
<dbReference type="GO" id="GO:0016787">
    <property type="term" value="F:hydrolase activity"/>
    <property type="evidence" value="ECO:0007669"/>
    <property type="project" value="UniProtKB-KW"/>
</dbReference>
<dbReference type="PRINTS" id="PR00111">
    <property type="entry name" value="ABHYDROLASE"/>
</dbReference>
<accession>A0A1G8B283</accession>
<dbReference type="InterPro" id="IPR029058">
    <property type="entry name" value="AB_hydrolase_fold"/>
</dbReference>
<dbReference type="PANTHER" id="PTHR43798">
    <property type="entry name" value="MONOACYLGLYCEROL LIPASE"/>
    <property type="match status" value="1"/>
</dbReference>
<sequence length="298" mass="30670">MTGEAATAAATERALAVPVAGGELVGTEWRASAAGRAVVGLHGITANHRSFHGLAERLDARLVAFDLRGRGRSRALPGPYDLDALALDVATALDALGIADAIVVGHSMGGFVAARLAASRPDLVASLVLVDGGLPLAPVGDPQALLGPAVERLSMTFPSHEAYRAFWQRHPAFTDWSPLAEEYVDYDLASVDGALRPSALPEAVGVAMLALGDADGALVALDAVQAPIRLLTSPLGLLAEPPGLYGGRLDDLLARVPAVQAREVPGTNHYTILLGAGIDAVAETIEQAAHEAAGEGMR</sequence>
<reference evidence="4" key="1">
    <citation type="submission" date="2016-10" db="EMBL/GenBank/DDBJ databases">
        <authorList>
            <person name="Varghese N."/>
            <person name="Submissions S."/>
        </authorList>
    </citation>
    <scope>NUCLEOTIDE SEQUENCE [LARGE SCALE GENOMIC DNA]</scope>
    <source>
        <strain evidence="4">DSM 22002</strain>
    </source>
</reference>
<dbReference type="InterPro" id="IPR000073">
    <property type="entry name" value="AB_hydrolase_1"/>
</dbReference>
<feature type="domain" description="AB hydrolase-1" evidence="2">
    <location>
        <begin position="37"/>
        <end position="155"/>
    </location>
</feature>
<dbReference type="Gene3D" id="3.40.50.1820">
    <property type="entry name" value="alpha/beta hydrolase"/>
    <property type="match status" value="1"/>
</dbReference>
<dbReference type="AlphaFoldDB" id="A0A1G8B283"/>
<keyword evidence="4" id="KW-1185">Reference proteome</keyword>